<sequence length="98" mass="11250">MNAGKIPYRNWQLTDDLYGRFPPGVSHPTTTGKKLERYKNNVCYDLLSNSKVKLLIAGWEGRKGVYVETEMAQTTKMSHSWDDKVRLRAINKPSDECT</sequence>
<proteinExistence type="predicted"/>
<comment type="caution">
    <text evidence="1">The sequence shown here is derived from an EMBL/GenBank/DDBJ whole genome shotgun (WGS) entry which is preliminary data.</text>
</comment>
<evidence type="ECO:0000313" key="1">
    <source>
        <dbReference type="EMBL" id="GFY75411.1"/>
    </source>
</evidence>
<gene>
    <name evidence="1" type="ORF">TNIN_128891</name>
</gene>
<dbReference type="EMBL" id="BMAV01021366">
    <property type="protein sequence ID" value="GFY75411.1"/>
    <property type="molecule type" value="Genomic_DNA"/>
</dbReference>
<dbReference type="OrthoDB" id="10453741at2759"/>
<evidence type="ECO:0000313" key="2">
    <source>
        <dbReference type="Proteomes" id="UP000886998"/>
    </source>
</evidence>
<reference evidence="1" key="1">
    <citation type="submission" date="2020-08" db="EMBL/GenBank/DDBJ databases">
        <title>Multicomponent nature underlies the extraordinary mechanical properties of spider dragline silk.</title>
        <authorList>
            <person name="Kono N."/>
            <person name="Nakamura H."/>
            <person name="Mori M."/>
            <person name="Yoshida Y."/>
            <person name="Ohtoshi R."/>
            <person name="Malay A.D."/>
            <person name="Moran D.A.P."/>
            <person name="Tomita M."/>
            <person name="Numata K."/>
            <person name="Arakawa K."/>
        </authorList>
    </citation>
    <scope>NUCLEOTIDE SEQUENCE</scope>
</reference>
<keyword evidence="2" id="KW-1185">Reference proteome</keyword>
<accession>A0A8X7CPB0</accession>
<dbReference type="AlphaFoldDB" id="A0A8X7CPB0"/>
<dbReference type="Proteomes" id="UP000886998">
    <property type="component" value="Unassembled WGS sequence"/>
</dbReference>
<organism evidence="1 2">
    <name type="scientific">Trichonephila inaurata madagascariensis</name>
    <dbReference type="NCBI Taxonomy" id="2747483"/>
    <lineage>
        <taxon>Eukaryota</taxon>
        <taxon>Metazoa</taxon>
        <taxon>Ecdysozoa</taxon>
        <taxon>Arthropoda</taxon>
        <taxon>Chelicerata</taxon>
        <taxon>Arachnida</taxon>
        <taxon>Araneae</taxon>
        <taxon>Araneomorphae</taxon>
        <taxon>Entelegynae</taxon>
        <taxon>Araneoidea</taxon>
        <taxon>Nephilidae</taxon>
        <taxon>Trichonephila</taxon>
        <taxon>Trichonephila inaurata</taxon>
    </lineage>
</organism>
<name>A0A8X7CPB0_9ARAC</name>
<protein>
    <submittedName>
        <fullName evidence="1">Uncharacterized protein</fullName>
    </submittedName>
</protein>